<organism evidence="2 3">
    <name type="scientific">Lasiosphaeria hispida</name>
    <dbReference type="NCBI Taxonomy" id="260671"/>
    <lineage>
        <taxon>Eukaryota</taxon>
        <taxon>Fungi</taxon>
        <taxon>Dikarya</taxon>
        <taxon>Ascomycota</taxon>
        <taxon>Pezizomycotina</taxon>
        <taxon>Sordariomycetes</taxon>
        <taxon>Sordariomycetidae</taxon>
        <taxon>Sordariales</taxon>
        <taxon>Lasiosphaeriaceae</taxon>
        <taxon>Lasiosphaeria</taxon>
    </lineage>
</organism>
<dbReference type="AlphaFoldDB" id="A0AAJ0H6X1"/>
<feature type="transmembrane region" description="Helical" evidence="1">
    <location>
        <begin position="106"/>
        <end position="128"/>
    </location>
</feature>
<accession>A0AAJ0H6X1</accession>
<sequence length="164" mass="17071">MSWILFETTESVIEVLWDVALAVFVVRIALVYAALNLLTAALALAAAPYLTRILEPALAKLGATELPLLLGGQLPLLVLLLLGSAGWARCLVVYHEIPRVRGFRLAIGVVAAAVVALVGEVVEVMGWGGKPVGGAVLGGLLCACALMPVGEMVLEGFGKGGEER</sequence>
<name>A0AAJ0H6X1_9PEZI</name>
<reference evidence="2" key="2">
    <citation type="submission" date="2023-06" db="EMBL/GenBank/DDBJ databases">
        <authorList>
            <consortium name="Lawrence Berkeley National Laboratory"/>
            <person name="Haridas S."/>
            <person name="Hensen N."/>
            <person name="Bonometti L."/>
            <person name="Westerberg I."/>
            <person name="Brannstrom I.O."/>
            <person name="Guillou S."/>
            <person name="Cros-Aarteil S."/>
            <person name="Calhoun S."/>
            <person name="Kuo A."/>
            <person name="Mondo S."/>
            <person name="Pangilinan J."/>
            <person name="Riley R."/>
            <person name="Labutti K."/>
            <person name="Andreopoulos B."/>
            <person name="Lipzen A."/>
            <person name="Chen C."/>
            <person name="Yanf M."/>
            <person name="Daum C."/>
            <person name="Ng V."/>
            <person name="Clum A."/>
            <person name="Steindorff A."/>
            <person name="Ohm R."/>
            <person name="Martin F."/>
            <person name="Silar P."/>
            <person name="Natvig D."/>
            <person name="Lalanne C."/>
            <person name="Gautier V."/>
            <person name="Ament-Velasquez S.L."/>
            <person name="Kruys A."/>
            <person name="Hutchinson M.I."/>
            <person name="Powell A.J."/>
            <person name="Barry K."/>
            <person name="Miller A.N."/>
            <person name="Grigoriev I.V."/>
            <person name="Debuchy R."/>
            <person name="Gladieux P."/>
            <person name="Thoren M.H."/>
            <person name="Johannesson H."/>
        </authorList>
    </citation>
    <scope>NUCLEOTIDE SEQUENCE</scope>
    <source>
        <strain evidence="2">CBS 955.72</strain>
    </source>
</reference>
<proteinExistence type="predicted"/>
<comment type="caution">
    <text evidence="2">The sequence shown here is derived from an EMBL/GenBank/DDBJ whole genome shotgun (WGS) entry which is preliminary data.</text>
</comment>
<protein>
    <submittedName>
        <fullName evidence="2">Uncharacterized protein</fullName>
    </submittedName>
</protein>
<feature type="transmembrane region" description="Helical" evidence="1">
    <location>
        <begin position="74"/>
        <end position="94"/>
    </location>
</feature>
<gene>
    <name evidence="2" type="ORF">B0T25DRAFT_558973</name>
</gene>
<evidence type="ECO:0000256" key="1">
    <source>
        <dbReference type="SAM" id="Phobius"/>
    </source>
</evidence>
<keyword evidence="1" id="KW-0812">Transmembrane</keyword>
<keyword evidence="1" id="KW-0472">Membrane</keyword>
<dbReference type="Proteomes" id="UP001275084">
    <property type="component" value="Unassembled WGS sequence"/>
</dbReference>
<keyword evidence="1" id="KW-1133">Transmembrane helix</keyword>
<feature type="transmembrane region" description="Helical" evidence="1">
    <location>
        <begin position="37"/>
        <end position="54"/>
    </location>
</feature>
<evidence type="ECO:0000313" key="3">
    <source>
        <dbReference type="Proteomes" id="UP001275084"/>
    </source>
</evidence>
<evidence type="ECO:0000313" key="2">
    <source>
        <dbReference type="EMBL" id="KAK3341689.1"/>
    </source>
</evidence>
<reference evidence="2" key="1">
    <citation type="journal article" date="2023" name="Mol. Phylogenet. Evol.">
        <title>Genome-scale phylogeny and comparative genomics of the fungal order Sordariales.</title>
        <authorList>
            <person name="Hensen N."/>
            <person name="Bonometti L."/>
            <person name="Westerberg I."/>
            <person name="Brannstrom I.O."/>
            <person name="Guillou S."/>
            <person name="Cros-Aarteil S."/>
            <person name="Calhoun S."/>
            <person name="Haridas S."/>
            <person name="Kuo A."/>
            <person name="Mondo S."/>
            <person name="Pangilinan J."/>
            <person name="Riley R."/>
            <person name="LaButti K."/>
            <person name="Andreopoulos B."/>
            <person name="Lipzen A."/>
            <person name="Chen C."/>
            <person name="Yan M."/>
            <person name="Daum C."/>
            <person name="Ng V."/>
            <person name="Clum A."/>
            <person name="Steindorff A."/>
            <person name="Ohm R.A."/>
            <person name="Martin F."/>
            <person name="Silar P."/>
            <person name="Natvig D.O."/>
            <person name="Lalanne C."/>
            <person name="Gautier V."/>
            <person name="Ament-Velasquez S.L."/>
            <person name="Kruys A."/>
            <person name="Hutchinson M.I."/>
            <person name="Powell A.J."/>
            <person name="Barry K."/>
            <person name="Miller A.N."/>
            <person name="Grigoriev I.V."/>
            <person name="Debuchy R."/>
            <person name="Gladieux P."/>
            <person name="Hiltunen Thoren M."/>
            <person name="Johannesson H."/>
        </authorList>
    </citation>
    <scope>NUCLEOTIDE SEQUENCE</scope>
    <source>
        <strain evidence="2">CBS 955.72</strain>
    </source>
</reference>
<dbReference type="EMBL" id="JAUIQD010000008">
    <property type="protein sequence ID" value="KAK3341689.1"/>
    <property type="molecule type" value="Genomic_DNA"/>
</dbReference>
<keyword evidence="3" id="KW-1185">Reference proteome</keyword>
<feature type="transmembrane region" description="Helical" evidence="1">
    <location>
        <begin position="134"/>
        <end position="154"/>
    </location>
</feature>